<dbReference type="GO" id="GO:0022857">
    <property type="term" value="F:transmembrane transporter activity"/>
    <property type="evidence" value="ECO:0007669"/>
    <property type="project" value="InterPro"/>
</dbReference>
<feature type="transmembrane region" description="Helical" evidence="7">
    <location>
        <begin position="310"/>
        <end position="331"/>
    </location>
</feature>
<dbReference type="PANTHER" id="PTHR23507">
    <property type="entry name" value="ZGC:174356"/>
    <property type="match status" value="1"/>
</dbReference>
<evidence type="ECO:0000256" key="4">
    <source>
        <dbReference type="ARBA" id="ARBA00022989"/>
    </source>
</evidence>
<reference evidence="9" key="1">
    <citation type="submission" date="2021-01" db="EMBL/GenBank/DDBJ databases">
        <authorList>
            <person name="Zahm M."/>
            <person name="Roques C."/>
            <person name="Cabau C."/>
            <person name="Klopp C."/>
            <person name="Donnadieu C."/>
            <person name="Jouanno E."/>
            <person name="Lampietro C."/>
            <person name="Louis A."/>
            <person name="Herpin A."/>
            <person name="Echchiki A."/>
            <person name="Berthelot C."/>
            <person name="Parey E."/>
            <person name="Roest-Crollius H."/>
            <person name="Braasch I."/>
            <person name="Postlethwait J."/>
            <person name="Bobe J."/>
            <person name="Montfort J."/>
            <person name="Bouchez O."/>
            <person name="Begum T."/>
            <person name="Mejri S."/>
            <person name="Adams A."/>
            <person name="Chen W.-J."/>
            <person name="Guiguen Y."/>
        </authorList>
    </citation>
    <scope>NUCLEOTIDE SEQUENCE</scope>
    <source>
        <tissue evidence="9">Blood</tissue>
    </source>
</reference>
<evidence type="ECO:0000256" key="3">
    <source>
        <dbReference type="ARBA" id="ARBA00022692"/>
    </source>
</evidence>
<dbReference type="InterPro" id="IPR011701">
    <property type="entry name" value="MFS"/>
</dbReference>
<dbReference type="InterPro" id="IPR001958">
    <property type="entry name" value="Tet-R_TetA/multi-R_MdtG-like"/>
</dbReference>
<keyword evidence="10" id="KW-1185">Reference proteome</keyword>
<dbReference type="InterPro" id="IPR020846">
    <property type="entry name" value="MFS_dom"/>
</dbReference>
<dbReference type="PROSITE" id="PS50850">
    <property type="entry name" value="MFS"/>
    <property type="match status" value="1"/>
</dbReference>
<feature type="transmembrane region" description="Helical" evidence="7">
    <location>
        <begin position="194"/>
        <end position="216"/>
    </location>
</feature>
<feature type="transmembrane region" description="Helical" evidence="7">
    <location>
        <begin position="395"/>
        <end position="419"/>
    </location>
</feature>
<dbReference type="SUPFAM" id="SSF103473">
    <property type="entry name" value="MFS general substrate transporter"/>
    <property type="match status" value="1"/>
</dbReference>
<feature type="domain" description="Major facilitator superfamily (MFS) profile" evidence="8">
    <location>
        <begin position="17"/>
        <end position="453"/>
    </location>
</feature>
<evidence type="ECO:0000256" key="1">
    <source>
        <dbReference type="ARBA" id="ARBA00004141"/>
    </source>
</evidence>
<evidence type="ECO:0000256" key="7">
    <source>
        <dbReference type="SAM" id="Phobius"/>
    </source>
</evidence>
<comment type="subcellular location">
    <subcellularLocation>
        <location evidence="2">Cell membrane</location>
    </subcellularLocation>
    <subcellularLocation>
        <location evidence="1">Membrane</location>
        <topology evidence="1">Multi-pass membrane protein</topology>
    </subcellularLocation>
</comment>
<dbReference type="AlphaFoldDB" id="A0A8T3DE83"/>
<proteinExistence type="inferred from homology"/>
<feature type="transmembrane region" description="Helical" evidence="7">
    <location>
        <begin position="69"/>
        <end position="90"/>
    </location>
</feature>
<keyword evidence="4 7" id="KW-1133">Transmembrane helix</keyword>
<feature type="transmembrane region" description="Helical" evidence="7">
    <location>
        <begin position="426"/>
        <end position="448"/>
    </location>
</feature>
<evidence type="ECO:0000259" key="8">
    <source>
        <dbReference type="PROSITE" id="PS50850"/>
    </source>
</evidence>
<accession>A0A8T3DE83</accession>
<dbReference type="EMBL" id="JAERUA010000009">
    <property type="protein sequence ID" value="KAI1895819.1"/>
    <property type="molecule type" value="Genomic_DNA"/>
</dbReference>
<dbReference type="PRINTS" id="PR01035">
    <property type="entry name" value="TCRTETA"/>
</dbReference>
<dbReference type="Pfam" id="PF07690">
    <property type="entry name" value="MFS_1"/>
    <property type="match status" value="1"/>
</dbReference>
<organism evidence="9 10">
    <name type="scientific">Albula goreensis</name>
    <dbReference type="NCBI Taxonomy" id="1534307"/>
    <lineage>
        <taxon>Eukaryota</taxon>
        <taxon>Metazoa</taxon>
        <taxon>Chordata</taxon>
        <taxon>Craniata</taxon>
        <taxon>Vertebrata</taxon>
        <taxon>Euteleostomi</taxon>
        <taxon>Actinopterygii</taxon>
        <taxon>Neopterygii</taxon>
        <taxon>Teleostei</taxon>
        <taxon>Albuliformes</taxon>
        <taxon>Albulidae</taxon>
        <taxon>Albula</taxon>
    </lineage>
</organism>
<dbReference type="Gene3D" id="1.20.1250.20">
    <property type="entry name" value="MFS general substrate transporter like domains"/>
    <property type="match status" value="1"/>
</dbReference>
<gene>
    <name evidence="9" type="ORF">AGOR_G00110690</name>
</gene>
<dbReference type="OrthoDB" id="419734at2759"/>
<comment type="similarity">
    <text evidence="6">Belongs to the major facilitator superfamily. SLC46A family.</text>
</comment>
<keyword evidence="5 7" id="KW-0472">Membrane</keyword>
<feature type="transmembrane region" description="Helical" evidence="7">
    <location>
        <begin position="128"/>
        <end position="155"/>
    </location>
</feature>
<evidence type="ECO:0000256" key="2">
    <source>
        <dbReference type="ARBA" id="ARBA00004236"/>
    </source>
</evidence>
<evidence type="ECO:0000256" key="5">
    <source>
        <dbReference type="ARBA" id="ARBA00023136"/>
    </source>
</evidence>
<dbReference type="Proteomes" id="UP000829720">
    <property type="component" value="Unassembled WGS sequence"/>
</dbReference>
<feature type="transmembrane region" description="Helical" evidence="7">
    <location>
        <begin position="167"/>
        <end position="188"/>
    </location>
</feature>
<dbReference type="PANTHER" id="PTHR23507:SF1">
    <property type="entry name" value="FI18259P1-RELATED"/>
    <property type="match status" value="1"/>
</dbReference>
<name>A0A8T3DE83_9TELE</name>
<evidence type="ECO:0000313" key="10">
    <source>
        <dbReference type="Proteomes" id="UP000829720"/>
    </source>
</evidence>
<feature type="transmembrane region" description="Helical" evidence="7">
    <location>
        <begin position="102"/>
        <end position="122"/>
    </location>
</feature>
<sequence length="501" mass="55190">MPALKERLREIFTVEPVLFFFMTGTFILAPATQQLTITKVCEELYDNASICAHPEDHKGDAEIQTKASYIMLVYTAALSVVSIPPAMFLGSWSDRVGRKCGMVVPSLMSLAAGGGLVAIAAVKGANAYWTVATAVVTGISGGYVSVFLSCFSYVADVTDASSRTRRMALAESMIFIGGMVGFLLSGFLLHRFGFVQTFGSYCACHALSILYVLLWLRSPKPRDQNLTLEGEEEEEEEEASRTCVRMSLLKYAQMSFKAVLRERPDKENTKLNLLILSTFLNNVISVGEQSVLLLYLTYKPREFTTELYGVFNSIRMLLLGITLMGIFPLLLRFIRETTLAKLSALTRMASYVLLAFSTNTWMVFLTAVVGALSGITQAVVRSLSSAIVGPNEQGAMFSFMASMEALCILVAVTLFNGIYPLTLSSFPGMVFIVMAGFSFIILIIIQWISILPPTQPRLVIKTNPLHLNPITGTAAISCYSQTFATNHKFSALHWKTSKWHK</sequence>
<evidence type="ECO:0000256" key="6">
    <source>
        <dbReference type="ARBA" id="ARBA00038227"/>
    </source>
</evidence>
<dbReference type="GO" id="GO:0016020">
    <property type="term" value="C:membrane"/>
    <property type="evidence" value="ECO:0007669"/>
    <property type="project" value="UniProtKB-SubCell"/>
</dbReference>
<evidence type="ECO:0000313" key="9">
    <source>
        <dbReference type="EMBL" id="KAI1895819.1"/>
    </source>
</evidence>
<keyword evidence="3 7" id="KW-0812">Transmembrane</keyword>
<feature type="transmembrane region" description="Helical" evidence="7">
    <location>
        <begin position="12"/>
        <end position="29"/>
    </location>
</feature>
<dbReference type="InterPro" id="IPR036259">
    <property type="entry name" value="MFS_trans_sf"/>
</dbReference>
<protein>
    <recommendedName>
        <fullName evidence="8">Major facilitator superfamily (MFS) profile domain-containing protein</fullName>
    </recommendedName>
</protein>
<comment type="caution">
    <text evidence="9">The sequence shown here is derived from an EMBL/GenBank/DDBJ whole genome shotgun (WGS) entry which is preliminary data.</text>
</comment>
<feature type="transmembrane region" description="Helical" evidence="7">
    <location>
        <begin position="351"/>
        <end position="375"/>
    </location>
</feature>
<feature type="transmembrane region" description="Helical" evidence="7">
    <location>
        <begin position="271"/>
        <end position="298"/>
    </location>
</feature>